<dbReference type="InterPro" id="IPR020672">
    <property type="entry name" value="Ribose5P_isomerase_typA_subgr"/>
</dbReference>
<dbReference type="GO" id="GO:0006014">
    <property type="term" value="P:D-ribose metabolic process"/>
    <property type="evidence" value="ECO:0007669"/>
    <property type="project" value="TreeGrafter"/>
</dbReference>
<dbReference type="CDD" id="cd01398">
    <property type="entry name" value="RPI_A"/>
    <property type="match status" value="1"/>
</dbReference>
<dbReference type="HOGENOM" id="CLU_056590_1_0_2"/>
<comment type="function">
    <text evidence="2">Catalyzes the reversible conversion of ribose-5-phosphate to ribulose 5-phosphate.</text>
</comment>
<dbReference type="GO" id="GO:0005829">
    <property type="term" value="C:cytosol"/>
    <property type="evidence" value="ECO:0007669"/>
    <property type="project" value="TreeGrafter"/>
</dbReference>
<comment type="similarity">
    <text evidence="2">Belongs to the ribose 5-phosphate isomerase family.</text>
</comment>
<reference evidence="3 4" key="1">
    <citation type="journal article" date="2013" name="Genome Announc.">
        <title>Complete Genomic Sequence of 'Thermofilum adornatus' Strain 1910bT, a Hyperthermophilic Anaerobic Organotrophic Crenarchaeon.</title>
        <authorList>
            <person name="Dominova I.N."/>
            <person name="Kublanov I.V."/>
            <person name="Podosokorskaya O.A."/>
            <person name="Derbikova K.S."/>
            <person name="Patrushev M.V."/>
            <person name="Toshchakov S.V."/>
        </authorList>
    </citation>
    <scope>NUCLEOTIDE SEQUENCE [LARGE SCALE GENOMIC DNA]</scope>
    <source>
        <strain evidence="4">1910b</strain>
    </source>
</reference>
<organism evidence="3 4">
    <name type="scientific">Thermofilum adornatum</name>
    <dbReference type="NCBI Taxonomy" id="1365176"/>
    <lineage>
        <taxon>Archaea</taxon>
        <taxon>Thermoproteota</taxon>
        <taxon>Thermoprotei</taxon>
        <taxon>Thermofilales</taxon>
        <taxon>Thermofilaceae</taxon>
        <taxon>Thermofilum</taxon>
    </lineage>
</organism>
<evidence type="ECO:0000313" key="3">
    <source>
        <dbReference type="EMBL" id="AGT34910.1"/>
    </source>
</evidence>
<dbReference type="PATRIC" id="fig|1365176.7.peg.521"/>
<dbReference type="EMBL" id="CP006646">
    <property type="protein sequence ID" value="AGT34910.1"/>
    <property type="molecule type" value="Genomic_DNA"/>
</dbReference>
<comment type="subunit">
    <text evidence="2">Homodimer.</text>
</comment>
<dbReference type="GO" id="GO:0004751">
    <property type="term" value="F:ribose-5-phosphate isomerase activity"/>
    <property type="evidence" value="ECO:0007669"/>
    <property type="project" value="UniProtKB-UniRule"/>
</dbReference>
<keyword evidence="1 2" id="KW-0413">Isomerase</keyword>
<dbReference type="OrthoDB" id="19013at2157"/>
<keyword evidence="4" id="KW-1185">Reference proteome</keyword>
<dbReference type="Gene3D" id="3.40.50.1360">
    <property type="match status" value="1"/>
</dbReference>
<protein>
    <recommendedName>
        <fullName evidence="2">Ribose-5-phosphate isomerase A</fullName>
        <ecNumber evidence="2">5.3.1.6</ecNumber>
    </recommendedName>
    <alternativeName>
        <fullName evidence="2">Phosphoriboisomerase A</fullName>
        <shortName evidence="2">PRI</shortName>
    </alternativeName>
</protein>
<dbReference type="PANTHER" id="PTHR11934:SF0">
    <property type="entry name" value="RIBOSE-5-PHOSPHATE ISOMERASE"/>
    <property type="match status" value="1"/>
</dbReference>
<dbReference type="EC" id="5.3.1.6" evidence="2"/>
<dbReference type="Proteomes" id="UP000015543">
    <property type="component" value="Chromosome"/>
</dbReference>
<dbReference type="KEGG" id="thb:N186_02645"/>
<proteinExistence type="inferred from homology"/>
<dbReference type="NCBIfam" id="TIGR00021">
    <property type="entry name" value="rpiA"/>
    <property type="match status" value="1"/>
</dbReference>
<accession>S5Z6G1</accession>
<feature type="active site" description="Proton acceptor" evidence="2">
    <location>
        <position position="112"/>
    </location>
</feature>
<name>S5Z6G1_9CREN</name>
<feature type="binding site" evidence="2">
    <location>
        <begin position="103"/>
        <end position="106"/>
    </location>
    <ligand>
        <name>substrate</name>
    </ligand>
</feature>
<dbReference type="HAMAP" id="MF_00170">
    <property type="entry name" value="Rib_5P_isom_A"/>
    <property type="match status" value="1"/>
</dbReference>
<sequence>MEQKKQHDQLTQEKTSAALAALQLVKDGMVLGLGSGSTVKIFMKLLAEKVKREGLKVYIVSSSYDTSILAATLGLIEVSLNSFTPDLSIDGADTVFPDKSLIKGGGGCLLREKLVNYYAREYVIIVDHTKLRAKLDGPLTVPIEVHPMSYSQVVKALRETFNAESSLRVFSEKKLGPAITDNGGFLLDATLKWSGDMRILEEKLKSLPGVLETGIFAIKKPSKIFVGQGESYTVIE</sequence>
<dbReference type="RefSeq" id="WP_020962214.1">
    <property type="nucleotide sequence ID" value="NC_022093.1"/>
</dbReference>
<feature type="binding site" evidence="2">
    <location>
        <begin position="90"/>
        <end position="93"/>
    </location>
    <ligand>
        <name>substrate</name>
    </ligand>
</feature>
<dbReference type="InterPro" id="IPR004788">
    <property type="entry name" value="Ribose5P_isomerase_type_A"/>
</dbReference>
<feature type="binding site" evidence="2">
    <location>
        <position position="130"/>
    </location>
    <ligand>
        <name>substrate</name>
    </ligand>
</feature>
<evidence type="ECO:0000256" key="1">
    <source>
        <dbReference type="ARBA" id="ARBA00023235"/>
    </source>
</evidence>
<dbReference type="UniPathway" id="UPA00115">
    <property type="reaction ID" value="UER00412"/>
</dbReference>
<feature type="binding site" evidence="2">
    <location>
        <begin position="35"/>
        <end position="38"/>
    </location>
    <ligand>
        <name>substrate</name>
    </ligand>
</feature>
<dbReference type="SUPFAM" id="SSF100950">
    <property type="entry name" value="NagB/RpiA/CoA transferase-like"/>
    <property type="match status" value="1"/>
</dbReference>
<dbReference type="GeneID" id="16573175"/>
<dbReference type="eggNOG" id="arCOG01122">
    <property type="taxonomic scope" value="Archaea"/>
</dbReference>
<dbReference type="PANTHER" id="PTHR11934">
    <property type="entry name" value="RIBOSE-5-PHOSPHATE ISOMERASE"/>
    <property type="match status" value="1"/>
</dbReference>
<gene>
    <name evidence="2" type="primary">rpiA</name>
    <name evidence="3" type="ORF">N186_02645</name>
</gene>
<dbReference type="InterPro" id="IPR037171">
    <property type="entry name" value="NagB/RpiA_transferase-like"/>
</dbReference>
<evidence type="ECO:0000313" key="4">
    <source>
        <dbReference type="Proteomes" id="UP000015543"/>
    </source>
</evidence>
<comment type="catalytic activity">
    <reaction evidence="2">
        <text>aldehydo-D-ribose 5-phosphate = D-ribulose 5-phosphate</text>
        <dbReference type="Rhea" id="RHEA:14657"/>
        <dbReference type="ChEBI" id="CHEBI:58121"/>
        <dbReference type="ChEBI" id="CHEBI:58273"/>
        <dbReference type="EC" id="5.3.1.6"/>
    </reaction>
</comment>
<dbReference type="SUPFAM" id="SSF75445">
    <property type="entry name" value="D-ribose-5-phosphate isomerase (RpiA), lid domain"/>
    <property type="match status" value="1"/>
</dbReference>
<dbReference type="GO" id="GO:0009052">
    <property type="term" value="P:pentose-phosphate shunt, non-oxidative branch"/>
    <property type="evidence" value="ECO:0007669"/>
    <property type="project" value="UniProtKB-UniRule"/>
</dbReference>
<dbReference type="SMART" id="SM01134">
    <property type="entry name" value="DeoRC"/>
    <property type="match status" value="1"/>
</dbReference>
<comment type="pathway">
    <text evidence="2">Carbohydrate degradation; pentose phosphate pathway; D-ribose 5-phosphate from D-ribulose 5-phosphate (non-oxidative stage): step 1/1.</text>
</comment>
<dbReference type="AlphaFoldDB" id="S5Z6G1"/>
<dbReference type="Gene3D" id="3.30.70.260">
    <property type="match status" value="1"/>
</dbReference>
<dbReference type="Pfam" id="PF06026">
    <property type="entry name" value="Rib_5-P_isom_A"/>
    <property type="match status" value="1"/>
</dbReference>
<evidence type="ECO:0000256" key="2">
    <source>
        <dbReference type="HAMAP-Rule" id="MF_00170"/>
    </source>
</evidence>